<keyword evidence="2" id="KW-0378">Hydrolase</keyword>
<dbReference type="Gene3D" id="3.40.1350.10">
    <property type="match status" value="1"/>
</dbReference>
<dbReference type="GO" id="GO:0015666">
    <property type="term" value="F:restriction endodeoxyribonuclease activity"/>
    <property type="evidence" value="ECO:0007669"/>
    <property type="project" value="TreeGrafter"/>
</dbReference>
<dbReference type="InterPro" id="IPR011856">
    <property type="entry name" value="tRNA_endonuc-like_dom_sf"/>
</dbReference>
<dbReference type="InterPro" id="IPR007560">
    <property type="entry name" value="Restrct_endonuc_IV_Mrr"/>
</dbReference>
<dbReference type="GeneID" id="65096283"/>
<gene>
    <name evidence="2" type="ORF">KHC33_03825</name>
</gene>
<dbReference type="RefSeq" id="WP_214420449.1">
    <property type="nucleotide sequence ID" value="NZ_CP075546.1"/>
</dbReference>
<dbReference type="Proteomes" id="UP000680656">
    <property type="component" value="Chromosome"/>
</dbReference>
<dbReference type="KEGG" id="mrtj:KHC33_03825"/>
<accession>A0A8E7B0E6</accession>
<dbReference type="AlphaFoldDB" id="A0A8E7B0E6"/>
<reference evidence="2 3" key="1">
    <citation type="submission" date="2021-05" db="EMBL/GenBank/DDBJ databases">
        <title>A novel Methanospirillum isolate from a pyrite-forming mixed culture.</title>
        <authorList>
            <person name="Bunk B."/>
            <person name="Sproer C."/>
            <person name="Spring S."/>
            <person name="Pester M."/>
        </authorList>
    </citation>
    <scope>NUCLEOTIDE SEQUENCE [LARGE SCALE GENOMIC DNA]</scope>
    <source>
        <strain evidence="2 3">J.3.6.1-F.2.7.3</strain>
    </source>
</reference>
<sequence>MKVKKNQSPTPEIISKYYENVISNTKYPSIFPKNTISEYLPETRMIIVDYELPNISCIPRMKEISYIKSKNEFKCKLFSDREIEPIYDNIIYQIALKRIMEIFNFDTINAITTVSFNGFVCSIDRSTGHQISPFILSIQVSKDEYTSINFSNISPKECFKKLKGVGSSKLYTITPIPPIVTINKKDPRFIESYNVANSINEGDNLAIMDWQDFEHLIREIFETEFASSGSEVKVTQSSRDGGVDAIVFDPDPIRGGKIIIQAKRYINTVGVSAVRDLYGTILNEGANKGILVTTSDYGPDAYKFAKNKPISLLNGSNLLHLLQKHGHKACIDIKAARDAFSNT</sequence>
<evidence type="ECO:0000313" key="2">
    <source>
        <dbReference type="EMBL" id="QVV89659.1"/>
    </source>
</evidence>
<keyword evidence="2" id="KW-0540">Nuclease</keyword>
<dbReference type="GO" id="GO:0009307">
    <property type="term" value="P:DNA restriction-modification system"/>
    <property type="evidence" value="ECO:0007669"/>
    <property type="project" value="InterPro"/>
</dbReference>
<dbReference type="InterPro" id="IPR011335">
    <property type="entry name" value="Restrct_endonuc-II-like"/>
</dbReference>
<feature type="domain" description="Restriction endonuclease type IV Mrr" evidence="1">
    <location>
        <begin position="208"/>
        <end position="322"/>
    </location>
</feature>
<protein>
    <submittedName>
        <fullName evidence="2">Restriction endonuclease</fullName>
        <ecNumber evidence="2">3.1.21.-</ecNumber>
    </submittedName>
</protein>
<dbReference type="GO" id="GO:0003677">
    <property type="term" value="F:DNA binding"/>
    <property type="evidence" value="ECO:0007669"/>
    <property type="project" value="InterPro"/>
</dbReference>
<name>A0A8E7B0E6_9EURY</name>
<dbReference type="Pfam" id="PF04471">
    <property type="entry name" value="Mrr_cat"/>
    <property type="match status" value="1"/>
</dbReference>
<keyword evidence="3" id="KW-1185">Reference proteome</keyword>
<dbReference type="SUPFAM" id="SSF52980">
    <property type="entry name" value="Restriction endonuclease-like"/>
    <property type="match status" value="1"/>
</dbReference>
<evidence type="ECO:0000259" key="1">
    <source>
        <dbReference type="Pfam" id="PF04471"/>
    </source>
</evidence>
<dbReference type="EMBL" id="CP075546">
    <property type="protein sequence ID" value="QVV89659.1"/>
    <property type="molecule type" value="Genomic_DNA"/>
</dbReference>
<keyword evidence="2" id="KW-0255">Endonuclease</keyword>
<dbReference type="InterPro" id="IPR052906">
    <property type="entry name" value="Type_IV_Methyl-Rstrct_Enzyme"/>
</dbReference>
<dbReference type="PANTHER" id="PTHR30015:SF7">
    <property type="entry name" value="TYPE IV METHYL-DIRECTED RESTRICTION ENZYME ECOKMRR"/>
    <property type="match status" value="1"/>
</dbReference>
<dbReference type="PANTHER" id="PTHR30015">
    <property type="entry name" value="MRR RESTRICTION SYSTEM PROTEIN"/>
    <property type="match status" value="1"/>
</dbReference>
<dbReference type="EC" id="3.1.21.-" evidence="2"/>
<organism evidence="2 3">
    <name type="scientific">Methanospirillum purgamenti</name>
    <dbReference type="NCBI Taxonomy" id="2834276"/>
    <lineage>
        <taxon>Archaea</taxon>
        <taxon>Methanobacteriati</taxon>
        <taxon>Methanobacteriota</taxon>
        <taxon>Stenosarchaea group</taxon>
        <taxon>Methanomicrobia</taxon>
        <taxon>Methanomicrobiales</taxon>
        <taxon>Methanospirillaceae</taxon>
        <taxon>Methanospirillum</taxon>
    </lineage>
</organism>
<evidence type="ECO:0000313" key="3">
    <source>
        <dbReference type="Proteomes" id="UP000680656"/>
    </source>
</evidence>
<proteinExistence type="predicted"/>